<sequence>MTLCLDNDRNKRMNPIAQQDTDSEMPECIPQIKQHFNIIRKVGEGTFSNVFLAKAKNKPSSEQIALKYIVPTCHPSRTANEFKCLKNFGGTKNVIGLLFAVRHGDFIALAMPYFHHDKFQDYFDNLTADEIMNYMKNLLIALAHVHSQNIIHRDIKPSNFLYNRQLQRYSLVDFGLCQKVNLHLNEQKPMIHSQVKTNNNENMIRSIDAKVKRRLEMSPEKSNMNLMTKRIALSPITLNNRPINLANRHSENRPSYCKPLFNTKKEIQAMKPPSTIGFTRLDLNHNSADNLKISSLDRNAQVKTDNKELFIKSKVKSLKLFSRNICYCYGKNQVCPICLSRKSSVAPRAGTPGFRAPEVLLRCLNQTTALDMWSAGVIFLSLLSGCYPFFAAKDDMASLAEIITLFGSNAMKEAAIRMNLQLTTSPFKPALDMRKICKRFKCAKSDNLNTPKCNDCGYYVIDDDCVCLKGDQKQPVTETIPESAYNLLHQLLSLDPNCRISAATGLQHPFLDPERYEEKLKMDCN</sequence>
<evidence type="ECO:0000256" key="5">
    <source>
        <dbReference type="ARBA" id="ARBA00022777"/>
    </source>
</evidence>
<keyword evidence="10" id="KW-1185">Reference proteome</keyword>
<evidence type="ECO:0000313" key="10">
    <source>
        <dbReference type="Proteomes" id="UP000014500"/>
    </source>
</evidence>
<dbReference type="AlphaFoldDB" id="T1IR16"/>
<dbReference type="GO" id="GO:0005524">
    <property type="term" value="F:ATP binding"/>
    <property type="evidence" value="ECO:0007669"/>
    <property type="project" value="UniProtKB-UniRule"/>
</dbReference>
<evidence type="ECO:0000256" key="3">
    <source>
        <dbReference type="ARBA" id="ARBA00022679"/>
    </source>
</evidence>
<dbReference type="PANTHER" id="PTHR44167:SF23">
    <property type="entry name" value="CDC7 KINASE, ISOFORM A-RELATED"/>
    <property type="match status" value="1"/>
</dbReference>
<proteinExistence type="predicted"/>
<dbReference type="InterPro" id="IPR000719">
    <property type="entry name" value="Prot_kinase_dom"/>
</dbReference>
<reference evidence="9" key="2">
    <citation type="submission" date="2015-02" db="UniProtKB">
        <authorList>
            <consortium name="EnsemblMetazoa"/>
        </authorList>
    </citation>
    <scope>IDENTIFICATION</scope>
</reference>
<keyword evidence="3" id="KW-0808">Transferase</keyword>
<evidence type="ECO:0000256" key="1">
    <source>
        <dbReference type="ARBA" id="ARBA00012513"/>
    </source>
</evidence>
<dbReference type="GO" id="GO:0004674">
    <property type="term" value="F:protein serine/threonine kinase activity"/>
    <property type="evidence" value="ECO:0007669"/>
    <property type="project" value="UniProtKB-KW"/>
</dbReference>
<dbReference type="InterPro" id="IPR008271">
    <property type="entry name" value="Ser/Thr_kinase_AS"/>
</dbReference>
<dbReference type="InterPro" id="IPR017441">
    <property type="entry name" value="Protein_kinase_ATP_BS"/>
</dbReference>
<feature type="binding site" evidence="7">
    <location>
        <position position="67"/>
    </location>
    <ligand>
        <name>ATP</name>
        <dbReference type="ChEBI" id="CHEBI:30616"/>
    </ligand>
</feature>
<dbReference type="PROSITE" id="PS50011">
    <property type="entry name" value="PROTEIN_KINASE_DOM"/>
    <property type="match status" value="1"/>
</dbReference>
<feature type="domain" description="Protein kinase" evidence="8">
    <location>
        <begin position="36"/>
        <end position="511"/>
    </location>
</feature>
<accession>T1IR16</accession>
<dbReference type="EMBL" id="JH431327">
    <property type="status" value="NOT_ANNOTATED_CDS"/>
    <property type="molecule type" value="Genomic_DNA"/>
</dbReference>
<reference evidence="10" key="1">
    <citation type="submission" date="2011-05" db="EMBL/GenBank/DDBJ databases">
        <authorList>
            <person name="Richards S.R."/>
            <person name="Qu J."/>
            <person name="Jiang H."/>
            <person name="Jhangiani S.N."/>
            <person name="Agravi P."/>
            <person name="Goodspeed R."/>
            <person name="Gross S."/>
            <person name="Mandapat C."/>
            <person name="Jackson L."/>
            <person name="Mathew T."/>
            <person name="Pu L."/>
            <person name="Thornton R."/>
            <person name="Saada N."/>
            <person name="Wilczek-Boney K.B."/>
            <person name="Lee S."/>
            <person name="Kovar C."/>
            <person name="Wu Y."/>
            <person name="Scherer S.E."/>
            <person name="Worley K.C."/>
            <person name="Muzny D.M."/>
            <person name="Gibbs R."/>
        </authorList>
    </citation>
    <scope>NUCLEOTIDE SEQUENCE</scope>
    <source>
        <strain evidence="10">Brora</strain>
    </source>
</reference>
<dbReference type="eggNOG" id="KOG1167">
    <property type="taxonomic scope" value="Eukaryota"/>
</dbReference>
<dbReference type="Proteomes" id="UP000014500">
    <property type="component" value="Unassembled WGS sequence"/>
</dbReference>
<dbReference type="GO" id="GO:0005634">
    <property type="term" value="C:nucleus"/>
    <property type="evidence" value="ECO:0007669"/>
    <property type="project" value="TreeGrafter"/>
</dbReference>
<dbReference type="PhylomeDB" id="T1IR16"/>
<organism evidence="9 10">
    <name type="scientific">Strigamia maritima</name>
    <name type="common">European centipede</name>
    <name type="synonym">Geophilus maritimus</name>
    <dbReference type="NCBI Taxonomy" id="126957"/>
    <lineage>
        <taxon>Eukaryota</taxon>
        <taxon>Metazoa</taxon>
        <taxon>Ecdysozoa</taxon>
        <taxon>Arthropoda</taxon>
        <taxon>Myriapoda</taxon>
        <taxon>Chilopoda</taxon>
        <taxon>Pleurostigmophora</taxon>
        <taxon>Geophilomorpha</taxon>
        <taxon>Linotaeniidae</taxon>
        <taxon>Strigamia</taxon>
    </lineage>
</organism>
<evidence type="ECO:0000259" key="8">
    <source>
        <dbReference type="PROSITE" id="PS50011"/>
    </source>
</evidence>
<keyword evidence="2" id="KW-0723">Serine/threonine-protein kinase</keyword>
<evidence type="ECO:0000256" key="4">
    <source>
        <dbReference type="ARBA" id="ARBA00022741"/>
    </source>
</evidence>
<keyword evidence="5" id="KW-0418">Kinase</keyword>
<dbReference type="PROSITE" id="PS00108">
    <property type="entry name" value="PROTEIN_KINASE_ST"/>
    <property type="match status" value="1"/>
</dbReference>
<evidence type="ECO:0000256" key="6">
    <source>
        <dbReference type="ARBA" id="ARBA00022840"/>
    </source>
</evidence>
<dbReference type="OMA" id="QGFTMEK"/>
<dbReference type="PROSITE" id="PS00107">
    <property type="entry name" value="PROTEIN_KINASE_ATP"/>
    <property type="match status" value="1"/>
</dbReference>
<dbReference type="Gene3D" id="1.10.510.10">
    <property type="entry name" value="Transferase(Phosphotransferase) domain 1"/>
    <property type="match status" value="2"/>
</dbReference>
<dbReference type="PANTHER" id="PTHR44167">
    <property type="entry name" value="OVARIAN-SPECIFIC SERINE/THREONINE-PROTEIN KINASE LOK-RELATED"/>
    <property type="match status" value="1"/>
</dbReference>
<name>T1IR16_STRMM</name>
<dbReference type="SMART" id="SM00220">
    <property type="entry name" value="S_TKc"/>
    <property type="match status" value="1"/>
</dbReference>
<evidence type="ECO:0000313" key="9">
    <source>
        <dbReference type="EnsemblMetazoa" id="SMAR003497-PA"/>
    </source>
</evidence>
<dbReference type="GO" id="GO:0044773">
    <property type="term" value="P:mitotic DNA damage checkpoint signaling"/>
    <property type="evidence" value="ECO:0007669"/>
    <property type="project" value="TreeGrafter"/>
</dbReference>
<evidence type="ECO:0000256" key="2">
    <source>
        <dbReference type="ARBA" id="ARBA00022527"/>
    </source>
</evidence>
<evidence type="ECO:0000256" key="7">
    <source>
        <dbReference type="PROSITE-ProRule" id="PRU10141"/>
    </source>
</evidence>
<dbReference type="Gene3D" id="3.30.200.20">
    <property type="entry name" value="Phosphorylase Kinase, domain 1"/>
    <property type="match status" value="1"/>
</dbReference>
<dbReference type="SUPFAM" id="SSF56112">
    <property type="entry name" value="Protein kinase-like (PK-like)"/>
    <property type="match status" value="1"/>
</dbReference>
<dbReference type="InterPro" id="IPR011009">
    <property type="entry name" value="Kinase-like_dom_sf"/>
</dbReference>
<dbReference type="Pfam" id="PF00069">
    <property type="entry name" value="Pkinase"/>
    <property type="match status" value="2"/>
</dbReference>
<keyword evidence="6 7" id="KW-0067">ATP-binding</keyword>
<protein>
    <recommendedName>
        <fullName evidence="1">non-specific serine/threonine protein kinase</fullName>
        <ecNumber evidence="1">2.7.11.1</ecNumber>
    </recommendedName>
</protein>
<dbReference type="STRING" id="126957.T1IR16"/>
<dbReference type="EC" id="2.7.11.1" evidence="1"/>
<dbReference type="HOGENOM" id="CLU_000288_118_1_1"/>
<keyword evidence="4 7" id="KW-0547">Nucleotide-binding</keyword>
<dbReference type="EnsemblMetazoa" id="SMAR003497-RA">
    <property type="protein sequence ID" value="SMAR003497-PA"/>
    <property type="gene ID" value="SMAR003497"/>
</dbReference>
<dbReference type="CDD" id="cd14019">
    <property type="entry name" value="STKc_Cdc7"/>
    <property type="match status" value="1"/>
</dbReference>